<accession>A0A6G7WI44</accession>
<keyword evidence="4" id="KW-0288">FMN</keyword>
<proteinExistence type="predicted"/>
<evidence type="ECO:0000313" key="7">
    <source>
        <dbReference type="Proteomes" id="UP000501830"/>
    </source>
</evidence>
<evidence type="ECO:0000256" key="2">
    <source>
        <dbReference type="ARBA" id="ARBA00013457"/>
    </source>
</evidence>
<dbReference type="InterPro" id="IPR004136">
    <property type="entry name" value="NMO"/>
</dbReference>
<dbReference type="KEGG" id="jpo:G7058_07540"/>
<reference evidence="6 7" key="1">
    <citation type="journal article" date="2017" name="Int. J. Syst. Evol. Microbiol.">
        <title>Jeotgalibaca porci sp. nov. and Jeotgalibaca arthritidis sp. nov., isolated from pigs, and emended description of the genus Jeotgalibaca.</title>
        <authorList>
            <person name="Zamora L."/>
            <person name="Perez-Sancho M."/>
            <person name="Dominguez L."/>
            <person name="Fernandez-Garayzabal J.F."/>
            <person name="Vela A.I."/>
        </authorList>
    </citation>
    <scope>NUCLEOTIDE SEQUENCE [LARGE SCALE GENOMIC DNA]</scope>
    <source>
        <strain evidence="6 7">CCUG 69148</strain>
    </source>
</reference>
<keyword evidence="3" id="KW-0285">Flavoprotein</keyword>
<evidence type="ECO:0000313" key="6">
    <source>
        <dbReference type="EMBL" id="QIK51889.1"/>
    </source>
</evidence>
<dbReference type="RefSeq" id="WP_166062950.1">
    <property type="nucleotide sequence ID" value="NZ_CP049889.1"/>
</dbReference>
<dbReference type="PANTHER" id="PTHR32332:SF20">
    <property type="entry name" value="2-NITROPROPANE DIOXYGENASE-LIKE PROTEIN"/>
    <property type="match status" value="1"/>
</dbReference>
<dbReference type="PANTHER" id="PTHR32332">
    <property type="entry name" value="2-NITROPROPANE DIOXYGENASE"/>
    <property type="match status" value="1"/>
</dbReference>
<keyword evidence="5" id="KW-0560">Oxidoreductase</keyword>
<dbReference type="GeneID" id="94553132"/>
<sequence length="312" mass="32602">MGRVTSMLGITYPIFCGAMGGVSRPQLVSAVAEAGGMGILATAGMKPEAVREAVREIKSKTTKPFGANIAIIAGNVEEILSVLLEEGVKFFTTGAGNPIPLIAPIHEAGGIIFPVVPSARVAKKMEDHGADGVVVEGTEAGGHVGEATTFTLTRQAALAVSIPVISAGGIADGNGIVAAFALGAEGVQLGTRFVASEEAPIHENYKQAILNASDTATFVSGRRSGGPIRIERNNASQKHVALDENPETDMNTLEKFTLPSLIKAARDGDTENEIVTYGQIASIIHEIKSVKQIIEELFHEAEEVLGNLKLDL</sequence>
<dbReference type="InterPro" id="IPR013785">
    <property type="entry name" value="Aldolase_TIM"/>
</dbReference>
<evidence type="ECO:0000256" key="3">
    <source>
        <dbReference type="ARBA" id="ARBA00022630"/>
    </source>
</evidence>
<dbReference type="GO" id="GO:0018580">
    <property type="term" value="F:nitronate monooxygenase activity"/>
    <property type="evidence" value="ECO:0007669"/>
    <property type="project" value="InterPro"/>
</dbReference>
<evidence type="ECO:0000256" key="5">
    <source>
        <dbReference type="ARBA" id="ARBA00023002"/>
    </source>
</evidence>
<name>A0A6G7WI44_9LACT</name>
<dbReference type="Proteomes" id="UP000501830">
    <property type="component" value="Chromosome"/>
</dbReference>
<evidence type="ECO:0000256" key="1">
    <source>
        <dbReference type="ARBA" id="ARBA00003535"/>
    </source>
</evidence>
<dbReference type="Pfam" id="PF03060">
    <property type="entry name" value="NMO"/>
    <property type="match status" value="2"/>
</dbReference>
<keyword evidence="7" id="KW-1185">Reference proteome</keyword>
<comment type="function">
    <text evidence="1">Nitronate monooxygenase that uses molecular oxygen to catalyze the oxidative denitrification of alkyl nitronates. Acts on propionate 3-nitronate (P3N), the presumed physiological substrate. Probably functions in the detoxification of P3N, a metabolic poison produced by plants and fungi as a defense mechanism.</text>
</comment>
<dbReference type="CDD" id="cd04730">
    <property type="entry name" value="NPD_like"/>
    <property type="match status" value="1"/>
</dbReference>
<evidence type="ECO:0000256" key="4">
    <source>
        <dbReference type="ARBA" id="ARBA00022643"/>
    </source>
</evidence>
<dbReference type="EMBL" id="CP049889">
    <property type="protein sequence ID" value="QIK51889.1"/>
    <property type="molecule type" value="Genomic_DNA"/>
</dbReference>
<protein>
    <recommendedName>
        <fullName evidence="2">Probable nitronate monooxygenase</fullName>
    </recommendedName>
</protein>
<gene>
    <name evidence="6" type="ORF">G7058_07540</name>
</gene>
<dbReference type="Gene3D" id="3.20.20.70">
    <property type="entry name" value="Aldolase class I"/>
    <property type="match status" value="1"/>
</dbReference>
<dbReference type="SUPFAM" id="SSF51412">
    <property type="entry name" value="Inosine monophosphate dehydrogenase (IMPDH)"/>
    <property type="match status" value="1"/>
</dbReference>
<organism evidence="6 7">
    <name type="scientific">Jeotgalibaca porci</name>
    <dbReference type="NCBI Taxonomy" id="1868793"/>
    <lineage>
        <taxon>Bacteria</taxon>
        <taxon>Bacillati</taxon>
        <taxon>Bacillota</taxon>
        <taxon>Bacilli</taxon>
        <taxon>Lactobacillales</taxon>
        <taxon>Carnobacteriaceae</taxon>
        <taxon>Jeotgalibaca</taxon>
    </lineage>
</organism>
<dbReference type="AlphaFoldDB" id="A0A6G7WI44"/>